<gene>
    <name evidence="1" type="ORF">YALI1_E33337g</name>
</gene>
<organism evidence="1 2">
    <name type="scientific">Yarrowia lipolytica</name>
    <name type="common">Candida lipolytica</name>
    <dbReference type="NCBI Taxonomy" id="4952"/>
    <lineage>
        <taxon>Eukaryota</taxon>
        <taxon>Fungi</taxon>
        <taxon>Dikarya</taxon>
        <taxon>Ascomycota</taxon>
        <taxon>Saccharomycotina</taxon>
        <taxon>Dipodascomycetes</taxon>
        <taxon>Dipodascales</taxon>
        <taxon>Dipodascales incertae sedis</taxon>
        <taxon>Yarrowia</taxon>
    </lineage>
</organism>
<sequence>MSHTRFLCLDTSHRIPATRVALHTHAYFRVPGRATLCHRLSLNQKARMRKLWRNCTLKSIVHLCLGTRIKYRDTHACIHTVQTTSLFPTSYTSLQTHRHRLCK</sequence>
<dbReference type="EMBL" id="CP017557">
    <property type="protein sequence ID" value="AOW06076.1"/>
    <property type="molecule type" value="Genomic_DNA"/>
</dbReference>
<reference evidence="1 2" key="1">
    <citation type="journal article" date="2016" name="PLoS ONE">
        <title>Sequence Assembly of Yarrowia lipolytica Strain W29/CLIB89 Shows Transposable Element Diversity.</title>
        <authorList>
            <person name="Magnan C."/>
            <person name="Yu J."/>
            <person name="Chang I."/>
            <person name="Jahn E."/>
            <person name="Kanomata Y."/>
            <person name="Wu J."/>
            <person name="Zeller M."/>
            <person name="Oakes M."/>
            <person name="Baldi P."/>
            <person name="Sandmeyer S."/>
        </authorList>
    </citation>
    <scope>NUCLEOTIDE SEQUENCE [LARGE SCALE GENOMIC DNA]</scope>
    <source>
        <strain evidence="2">CLIB89(W29)</strain>
    </source>
</reference>
<protein>
    <submittedName>
        <fullName evidence="1">Uncharacterized protein</fullName>
    </submittedName>
</protein>
<dbReference type="GeneID" id="94583750"/>
<dbReference type="Proteomes" id="UP000182444">
    <property type="component" value="Chromosome 1E"/>
</dbReference>
<proteinExistence type="predicted"/>
<dbReference type="VEuPathDB" id="FungiDB:YALI1_E33337g"/>
<evidence type="ECO:0000313" key="1">
    <source>
        <dbReference type="EMBL" id="AOW06076.1"/>
    </source>
</evidence>
<evidence type="ECO:0000313" key="2">
    <source>
        <dbReference type="Proteomes" id="UP000182444"/>
    </source>
</evidence>
<name>A0A1D8NKB6_YARLL</name>
<accession>A0A1D8NKB6</accession>
<dbReference type="AlphaFoldDB" id="A0A1D8NKB6"/>
<dbReference type="RefSeq" id="XP_068139247.1">
    <property type="nucleotide sequence ID" value="XM_068283146.1"/>
</dbReference>